<reference evidence="4 5" key="1">
    <citation type="journal article" date="2015" name="Genome Biol. Evol.">
        <title>Comparative Genomics of a Bacterivorous Green Alga Reveals Evolutionary Causalities and Consequences of Phago-Mixotrophic Mode of Nutrition.</title>
        <authorList>
            <person name="Burns J.A."/>
            <person name="Paasch A."/>
            <person name="Narechania A."/>
            <person name="Kim E."/>
        </authorList>
    </citation>
    <scope>NUCLEOTIDE SEQUENCE [LARGE SCALE GENOMIC DNA]</scope>
    <source>
        <strain evidence="4 5">PLY_AMNH</strain>
    </source>
</reference>
<sequence length="173" mass="19113">MPGDQPNVYIQRALFGGAIQAEIPQRFLDVSDAREVPDHQEFWSDPENNESIMIEINEGKPEISDADCAHFFFNDLAEVSGAVGCEFLGQIPLGTINVPQPSAFSCGRLCVGTHTVRSEDRGEANYVIQVLLAVLRLPQVNTDVLLIMHTPTMINPDIPNKGMQCDMSPCKER</sequence>
<dbReference type="InterPro" id="IPR007681">
    <property type="entry name" value="Mog1"/>
</dbReference>
<evidence type="ECO:0000313" key="5">
    <source>
        <dbReference type="Proteomes" id="UP001190700"/>
    </source>
</evidence>
<dbReference type="GO" id="GO:0031267">
    <property type="term" value="F:small GTPase binding"/>
    <property type="evidence" value="ECO:0007669"/>
    <property type="project" value="TreeGrafter"/>
</dbReference>
<comment type="similarity">
    <text evidence="1">Belongs to the MOG1 family.</text>
</comment>
<comment type="caution">
    <text evidence="4">The sequence shown here is derived from an EMBL/GenBank/DDBJ whole genome shotgun (WGS) entry which is preliminary data.</text>
</comment>
<evidence type="ECO:0000256" key="3">
    <source>
        <dbReference type="ARBA" id="ARBA00022927"/>
    </source>
</evidence>
<evidence type="ECO:0000256" key="1">
    <source>
        <dbReference type="ARBA" id="ARBA00010307"/>
    </source>
</evidence>
<dbReference type="GO" id="GO:0005085">
    <property type="term" value="F:guanyl-nucleotide exchange factor activity"/>
    <property type="evidence" value="ECO:0007669"/>
    <property type="project" value="TreeGrafter"/>
</dbReference>
<dbReference type="PANTHER" id="PTHR15837">
    <property type="entry name" value="RAN GUANINE NUCLEOTIDE RELEASE FACTOR"/>
    <property type="match status" value="1"/>
</dbReference>
<dbReference type="PANTHER" id="PTHR15837:SF0">
    <property type="entry name" value="RAN GUANINE NUCLEOTIDE RELEASE FACTOR"/>
    <property type="match status" value="1"/>
</dbReference>
<dbReference type="Pfam" id="PF04603">
    <property type="entry name" value="Mog1"/>
    <property type="match status" value="1"/>
</dbReference>
<dbReference type="Gene3D" id="3.40.1000.10">
    <property type="entry name" value="Mog1/PsbP, alpha/beta/alpha sandwich"/>
    <property type="match status" value="1"/>
</dbReference>
<dbReference type="Proteomes" id="UP001190700">
    <property type="component" value="Unassembled WGS sequence"/>
</dbReference>
<dbReference type="InterPro" id="IPR016123">
    <property type="entry name" value="Mog1/PsbP_a/b/a-sand"/>
</dbReference>
<dbReference type="EMBL" id="LGRX02001919">
    <property type="protein sequence ID" value="KAK3285218.1"/>
    <property type="molecule type" value="Genomic_DNA"/>
</dbReference>
<protein>
    <submittedName>
        <fullName evidence="4">Multicopy suppressor of ts gsp1</fullName>
    </submittedName>
</protein>
<dbReference type="GO" id="GO:0005634">
    <property type="term" value="C:nucleus"/>
    <property type="evidence" value="ECO:0007669"/>
    <property type="project" value="TreeGrafter"/>
</dbReference>
<proteinExistence type="inferred from homology"/>
<keyword evidence="2" id="KW-0813">Transport</keyword>
<evidence type="ECO:0000313" key="4">
    <source>
        <dbReference type="EMBL" id="KAK3285218.1"/>
    </source>
</evidence>
<gene>
    <name evidence="4" type="ORF">CYMTET_7165</name>
</gene>
<dbReference type="GO" id="GO:0006606">
    <property type="term" value="P:protein import into nucleus"/>
    <property type="evidence" value="ECO:0007669"/>
    <property type="project" value="TreeGrafter"/>
</dbReference>
<keyword evidence="3" id="KW-0653">Protein transport</keyword>
<dbReference type="SUPFAM" id="SSF55724">
    <property type="entry name" value="Mog1p/PsbP-like"/>
    <property type="match status" value="1"/>
</dbReference>
<evidence type="ECO:0000256" key="2">
    <source>
        <dbReference type="ARBA" id="ARBA00022448"/>
    </source>
</evidence>
<name>A0AAE0GW75_9CHLO</name>
<organism evidence="4 5">
    <name type="scientific">Cymbomonas tetramitiformis</name>
    <dbReference type="NCBI Taxonomy" id="36881"/>
    <lineage>
        <taxon>Eukaryota</taxon>
        <taxon>Viridiplantae</taxon>
        <taxon>Chlorophyta</taxon>
        <taxon>Pyramimonadophyceae</taxon>
        <taxon>Pyramimonadales</taxon>
        <taxon>Pyramimonadaceae</taxon>
        <taxon>Cymbomonas</taxon>
    </lineage>
</organism>
<accession>A0AAE0GW75</accession>
<keyword evidence="5" id="KW-1185">Reference proteome</keyword>
<dbReference type="AlphaFoldDB" id="A0AAE0GW75"/>